<dbReference type="InterPro" id="IPR023827">
    <property type="entry name" value="Peptidase_S8_Asp-AS"/>
</dbReference>
<dbReference type="SUPFAM" id="SSF52743">
    <property type="entry name" value="Subtilisin-like"/>
    <property type="match status" value="1"/>
</dbReference>
<feature type="active site" description="Charge relay system" evidence="5">
    <location>
        <position position="263"/>
    </location>
</feature>
<comment type="similarity">
    <text evidence="1 5 6">Belongs to the peptidase S8 family.</text>
</comment>
<feature type="active site" description="Charge relay system" evidence="5">
    <location>
        <position position="421"/>
    </location>
</feature>
<organism evidence="10 11">
    <name type="scientific">Pontibacter burrus</name>
    <dbReference type="NCBI Taxonomy" id="2704466"/>
    <lineage>
        <taxon>Bacteria</taxon>
        <taxon>Pseudomonadati</taxon>
        <taxon>Bacteroidota</taxon>
        <taxon>Cytophagia</taxon>
        <taxon>Cytophagales</taxon>
        <taxon>Hymenobacteraceae</taxon>
        <taxon>Pontibacter</taxon>
    </lineage>
</organism>
<dbReference type="Pfam" id="PF05922">
    <property type="entry name" value="Inhibitor_I9"/>
    <property type="match status" value="1"/>
</dbReference>
<dbReference type="GO" id="GO:0004252">
    <property type="term" value="F:serine-type endopeptidase activity"/>
    <property type="evidence" value="ECO:0007669"/>
    <property type="project" value="UniProtKB-UniRule"/>
</dbReference>
<evidence type="ECO:0000259" key="9">
    <source>
        <dbReference type="Pfam" id="PF05922"/>
    </source>
</evidence>
<dbReference type="EMBL" id="JAAGWD010000006">
    <property type="protein sequence ID" value="NEM98976.1"/>
    <property type="molecule type" value="Genomic_DNA"/>
</dbReference>
<keyword evidence="3 5" id="KW-0378">Hydrolase</keyword>
<dbReference type="Gene3D" id="3.40.50.200">
    <property type="entry name" value="Peptidase S8/S53 domain"/>
    <property type="match status" value="1"/>
</dbReference>
<feature type="compositionally biased region" description="Pro residues" evidence="7">
    <location>
        <begin position="148"/>
        <end position="184"/>
    </location>
</feature>
<evidence type="ECO:0000256" key="5">
    <source>
        <dbReference type="PROSITE-ProRule" id="PRU01240"/>
    </source>
</evidence>
<feature type="domain" description="Inhibitor I9" evidence="9">
    <location>
        <begin position="23"/>
        <end position="109"/>
    </location>
</feature>
<evidence type="ECO:0000256" key="6">
    <source>
        <dbReference type="RuleBase" id="RU003355"/>
    </source>
</evidence>
<evidence type="ECO:0000256" key="4">
    <source>
        <dbReference type="ARBA" id="ARBA00022825"/>
    </source>
</evidence>
<proteinExistence type="inferred from homology"/>
<dbReference type="PROSITE" id="PS00136">
    <property type="entry name" value="SUBTILASE_ASP"/>
    <property type="match status" value="1"/>
</dbReference>
<reference evidence="10 11" key="1">
    <citation type="submission" date="2020-02" db="EMBL/GenBank/DDBJ databases">
        <authorList>
            <person name="Kim M.K."/>
        </authorList>
    </citation>
    <scope>NUCLEOTIDE SEQUENCE [LARGE SCALE GENOMIC DNA]</scope>
    <source>
        <strain evidence="10 11">BT327</strain>
    </source>
</reference>
<keyword evidence="11" id="KW-1185">Reference proteome</keyword>
<dbReference type="Proteomes" id="UP000474777">
    <property type="component" value="Unassembled WGS sequence"/>
</dbReference>
<dbReference type="PROSITE" id="PS00138">
    <property type="entry name" value="SUBTILASE_SER"/>
    <property type="match status" value="1"/>
</dbReference>
<dbReference type="Pfam" id="PF00082">
    <property type="entry name" value="Peptidase_S8"/>
    <property type="match status" value="1"/>
</dbReference>
<evidence type="ECO:0000313" key="11">
    <source>
        <dbReference type="Proteomes" id="UP000474777"/>
    </source>
</evidence>
<dbReference type="InterPro" id="IPR000209">
    <property type="entry name" value="Peptidase_S8/S53_dom"/>
</dbReference>
<feature type="active site" description="Charge relay system" evidence="5">
    <location>
        <position position="230"/>
    </location>
</feature>
<evidence type="ECO:0000256" key="1">
    <source>
        <dbReference type="ARBA" id="ARBA00011073"/>
    </source>
</evidence>
<evidence type="ECO:0000256" key="7">
    <source>
        <dbReference type="SAM" id="MobiDB-lite"/>
    </source>
</evidence>
<keyword evidence="4 5" id="KW-0720">Serine protease</keyword>
<feature type="compositionally biased region" description="Basic and acidic residues" evidence="7">
    <location>
        <begin position="132"/>
        <end position="145"/>
    </location>
</feature>
<dbReference type="GO" id="GO:0005615">
    <property type="term" value="C:extracellular space"/>
    <property type="evidence" value="ECO:0007669"/>
    <property type="project" value="TreeGrafter"/>
</dbReference>
<evidence type="ECO:0000256" key="3">
    <source>
        <dbReference type="ARBA" id="ARBA00022801"/>
    </source>
</evidence>
<dbReference type="SUPFAM" id="SSF54897">
    <property type="entry name" value="Protease propeptides/inhibitors"/>
    <property type="match status" value="1"/>
</dbReference>
<dbReference type="PRINTS" id="PR00723">
    <property type="entry name" value="SUBTILISIN"/>
</dbReference>
<dbReference type="Gene3D" id="3.30.70.80">
    <property type="entry name" value="Peptidase S8 propeptide/proteinase inhibitor I9"/>
    <property type="match status" value="1"/>
</dbReference>
<dbReference type="InterPro" id="IPR010259">
    <property type="entry name" value="S8pro/Inhibitor_I9"/>
</dbReference>
<keyword evidence="2 5" id="KW-0645">Protease</keyword>
<evidence type="ECO:0000313" key="10">
    <source>
        <dbReference type="EMBL" id="NEM98976.1"/>
    </source>
</evidence>
<evidence type="ECO:0000259" key="8">
    <source>
        <dbReference type="Pfam" id="PF00082"/>
    </source>
</evidence>
<dbReference type="InterPro" id="IPR022398">
    <property type="entry name" value="Peptidase_S8_His-AS"/>
</dbReference>
<comment type="caution">
    <text evidence="10">The sequence shown here is derived from an EMBL/GenBank/DDBJ whole genome shotgun (WGS) entry which is preliminary data.</text>
</comment>
<dbReference type="GO" id="GO:0006508">
    <property type="term" value="P:proteolysis"/>
    <property type="evidence" value="ECO:0007669"/>
    <property type="project" value="UniProtKB-KW"/>
</dbReference>
<dbReference type="InterPro" id="IPR037045">
    <property type="entry name" value="S8pro/Inhibitor_I9_sf"/>
</dbReference>
<dbReference type="InterPro" id="IPR036852">
    <property type="entry name" value="Peptidase_S8/S53_dom_sf"/>
</dbReference>
<protein>
    <submittedName>
        <fullName evidence="10">S8 family serine peptidase</fullName>
    </submittedName>
</protein>
<dbReference type="AlphaFoldDB" id="A0A6B3LXC2"/>
<dbReference type="PANTHER" id="PTHR43806">
    <property type="entry name" value="PEPTIDASE S8"/>
    <property type="match status" value="1"/>
</dbReference>
<evidence type="ECO:0000256" key="2">
    <source>
        <dbReference type="ARBA" id="ARBA00022670"/>
    </source>
</evidence>
<accession>A0A6B3LXC2</accession>
<dbReference type="PROSITE" id="PS00137">
    <property type="entry name" value="SUBTILASE_HIS"/>
    <property type="match status" value="1"/>
</dbReference>
<dbReference type="PANTHER" id="PTHR43806:SF11">
    <property type="entry name" value="CEREVISIN-RELATED"/>
    <property type="match status" value="1"/>
</dbReference>
<name>A0A6B3LXC2_9BACT</name>
<dbReference type="InterPro" id="IPR015500">
    <property type="entry name" value="Peptidase_S8_subtilisin-rel"/>
</dbReference>
<gene>
    <name evidence="10" type="ORF">GXP69_14830</name>
</gene>
<dbReference type="PROSITE" id="PS51892">
    <property type="entry name" value="SUBTILASE"/>
    <property type="match status" value="1"/>
</dbReference>
<feature type="region of interest" description="Disordered" evidence="7">
    <location>
        <begin position="111"/>
        <end position="197"/>
    </location>
</feature>
<dbReference type="InterPro" id="IPR023828">
    <property type="entry name" value="Peptidase_S8_Ser-AS"/>
</dbReference>
<sequence>MENQFDVNPTALTATHGQPIEGQYIVVMKQKGNELNATRTGNLSISDRETLKTTRQRLLRDMKLNESDVKETFEGTINGFAAKLTKEQVAELKSNPEVDYVEQDRIISLSKPTHAFDKGQPSHASGKGNSKNTDKNTGKGKDKNTTPEPTPEPTEPTPTPTEPAPTPVDPTPTPIPTEPAPTEPTPVETEPAPNTGLYKTITPAEGELVPWNIARVGYGDGSGKTVWIIDSGIDTDHPDLNIDLTRSASFIYGNTSIEDGYGHGTNVAGIIAAKNNGSGMIGVASGATIVALRVFDDAGQGTVSRAISAVNHIINVATAGDVVNMSLGSGISSTLDNAVRTAAAKGIMFAVASGNSGTDCINNSPARVNADNVYTVTAMDRYDRFGKFSNYGQPVDFTAPGVDVTTTAKNGGLTNYATGTSFAAPHVAGILLLQGKVGTDGFVAGDVDAYPDAIAVLK</sequence>
<dbReference type="InterPro" id="IPR050131">
    <property type="entry name" value="Peptidase_S8_subtilisin-like"/>
</dbReference>
<feature type="domain" description="Peptidase S8/S53" evidence="8">
    <location>
        <begin position="221"/>
        <end position="432"/>
    </location>
</feature>